<dbReference type="Gene3D" id="1.25.40.10">
    <property type="entry name" value="Tetratricopeptide repeat domain"/>
    <property type="match status" value="1"/>
</dbReference>
<evidence type="ECO:0000313" key="1">
    <source>
        <dbReference type="EMBL" id="PRD55429.1"/>
    </source>
</evidence>
<proteinExistence type="predicted"/>
<dbReference type="EMBL" id="PVBT01000002">
    <property type="protein sequence ID" value="PRD55429.1"/>
    <property type="molecule type" value="Genomic_DNA"/>
</dbReference>
<dbReference type="SUPFAM" id="SSF48452">
    <property type="entry name" value="TPR-like"/>
    <property type="match status" value="1"/>
</dbReference>
<evidence type="ECO:0000313" key="2">
    <source>
        <dbReference type="Proteomes" id="UP000238563"/>
    </source>
</evidence>
<sequence length="119" mass="13188">MNFNERDSADYLHTLGRLYWRAGNLDRGLVFLLLAARVAPDDAAILKTLVMVFIEQGAATRALTTIDRMADLGEEFQLELAALESRALWTAGQYQEARDAFSDFMTRKSKSATISPAGS</sequence>
<dbReference type="AlphaFoldDB" id="A0A2S9JQJ5"/>
<dbReference type="Proteomes" id="UP000238563">
    <property type="component" value="Unassembled WGS sequence"/>
</dbReference>
<protein>
    <submittedName>
        <fullName evidence="1">Type III secretion protein</fullName>
    </submittedName>
</protein>
<dbReference type="InterPro" id="IPR011990">
    <property type="entry name" value="TPR-like_helical_dom_sf"/>
</dbReference>
<gene>
    <name evidence="1" type="ORF">C5750_09745</name>
</gene>
<keyword evidence="2" id="KW-1185">Reference proteome</keyword>
<accession>A0A2S9JQJ5</accession>
<dbReference type="OrthoDB" id="8114896at2"/>
<reference evidence="1 2" key="1">
    <citation type="submission" date="2018-02" db="EMBL/GenBank/DDBJ databases">
        <title>The draft genome of Phyllobacterium myrsinacearum DSM5892.</title>
        <authorList>
            <person name="Li L."/>
            <person name="Liu L."/>
            <person name="Zhang X."/>
            <person name="Wang T."/>
        </authorList>
    </citation>
    <scope>NUCLEOTIDE SEQUENCE [LARGE SCALE GENOMIC DNA]</scope>
    <source>
        <strain evidence="1 2">DSM 5892</strain>
    </source>
</reference>
<name>A0A2S9JQJ5_9HYPH</name>
<organism evidence="1 2">
    <name type="scientific">Phyllobacterium myrsinacearum</name>
    <dbReference type="NCBI Taxonomy" id="28101"/>
    <lineage>
        <taxon>Bacteria</taxon>
        <taxon>Pseudomonadati</taxon>
        <taxon>Pseudomonadota</taxon>
        <taxon>Alphaproteobacteria</taxon>
        <taxon>Hyphomicrobiales</taxon>
        <taxon>Phyllobacteriaceae</taxon>
        <taxon>Phyllobacterium</taxon>
    </lineage>
</organism>
<dbReference type="RefSeq" id="WP_105733658.1">
    <property type="nucleotide sequence ID" value="NZ_PVBT01000002.1"/>
</dbReference>
<comment type="caution">
    <text evidence="1">The sequence shown here is derived from an EMBL/GenBank/DDBJ whole genome shotgun (WGS) entry which is preliminary data.</text>
</comment>